<dbReference type="Pfam" id="PF14598">
    <property type="entry name" value="PAS_11"/>
    <property type="match status" value="1"/>
</dbReference>
<feature type="compositionally biased region" description="Polar residues" evidence="9">
    <location>
        <begin position="212"/>
        <end position="231"/>
    </location>
</feature>
<feature type="domain" description="BHLH" evidence="11">
    <location>
        <begin position="579"/>
        <end position="629"/>
    </location>
</feature>
<keyword evidence="13" id="KW-1185">Reference proteome</keyword>
<feature type="compositionally biased region" description="Low complexity" evidence="9">
    <location>
        <begin position="1000"/>
        <end position="1012"/>
    </location>
</feature>
<dbReference type="InterPro" id="IPR001610">
    <property type="entry name" value="PAC"/>
</dbReference>
<evidence type="ECO:0000256" key="3">
    <source>
        <dbReference type="ARBA" id="ARBA00023108"/>
    </source>
</evidence>
<feature type="compositionally biased region" description="Polar residues" evidence="9">
    <location>
        <begin position="398"/>
        <end position="422"/>
    </location>
</feature>
<feature type="compositionally biased region" description="Basic and acidic residues" evidence="9">
    <location>
        <begin position="958"/>
        <end position="971"/>
    </location>
</feature>
<dbReference type="SMART" id="SM00091">
    <property type="entry name" value="PAS"/>
    <property type="match status" value="2"/>
</dbReference>
<protein>
    <recommendedName>
        <fullName evidence="14">Circadian locomoter output cycles protein kaput</fullName>
    </recommendedName>
</protein>
<keyword evidence="3" id="KW-0090">Biological rhythms</keyword>
<dbReference type="GO" id="GO:0000978">
    <property type="term" value="F:RNA polymerase II cis-regulatory region sequence-specific DNA binding"/>
    <property type="evidence" value="ECO:0007669"/>
    <property type="project" value="TreeGrafter"/>
</dbReference>
<evidence type="ECO:0000256" key="6">
    <source>
        <dbReference type="ARBA" id="ARBA00023163"/>
    </source>
</evidence>
<dbReference type="InterPro" id="IPR011598">
    <property type="entry name" value="bHLH_dom"/>
</dbReference>
<dbReference type="GO" id="GO:0000981">
    <property type="term" value="F:DNA-binding transcription factor activity, RNA polymerase II-specific"/>
    <property type="evidence" value="ECO:0007669"/>
    <property type="project" value="InterPro"/>
</dbReference>
<dbReference type="SMART" id="SM00086">
    <property type="entry name" value="PAC"/>
    <property type="match status" value="1"/>
</dbReference>
<feature type="coiled-coil region" evidence="8">
    <location>
        <begin position="1075"/>
        <end position="1109"/>
    </location>
</feature>
<dbReference type="InterPro" id="IPR015010">
    <property type="entry name" value="TERF2IP_Myb"/>
</dbReference>
<dbReference type="Pfam" id="PF00010">
    <property type="entry name" value="HLH"/>
    <property type="match status" value="1"/>
</dbReference>
<feature type="compositionally biased region" description="Acidic residues" evidence="9">
    <location>
        <begin position="127"/>
        <end position="142"/>
    </location>
</feature>
<feature type="domain" description="PAS" evidence="10">
    <location>
        <begin position="652"/>
        <end position="715"/>
    </location>
</feature>
<dbReference type="PANTHER" id="PTHR46055">
    <property type="entry name" value="CIRCADIAN LOCOMOTER OUTPUT CYCLES PROTEIN KAPUT"/>
    <property type="match status" value="1"/>
</dbReference>
<proteinExistence type="predicted"/>
<feature type="compositionally biased region" description="Polar residues" evidence="9">
    <location>
        <begin position="445"/>
        <end position="463"/>
    </location>
</feature>
<reference evidence="12 13" key="1">
    <citation type="submission" date="2018-04" db="EMBL/GenBank/DDBJ databases">
        <title>The genome of golden apple snail Pomacea canaliculata provides insight into stress tolerance and invasive adaptation.</title>
        <authorList>
            <person name="Liu C."/>
            <person name="Liu B."/>
            <person name="Ren Y."/>
            <person name="Zhang Y."/>
            <person name="Wang H."/>
            <person name="Li S."/>
            <person name="Jiang F."/>
            <person name="Yin L."/>
            <person name="Zhang G."/>
            <person name="Qian W."/>
            <person name="Fan W."/>
        </authorList>
    </citation>
    <scope>NUCLEOTIDE SEQUENCE [LARGE SCALE GENOMIC DNA]</scope>
    <source>
        <strain evidence="12">SZHN2017</strain>
        <tissue evidence="12">Muscle</tissue>
    </source>
</reference>
<dbReference type="PRINTS" id="PR00785">
    <property type="entry name" value="NCTRNSLOCATR"/>
</dbReference>
<feature type="compositionally biased region" description="Low complexity" evidence="9">
    <location>
        <begin position="423"/>
        <end position="439"/>
    </location>
</feature>
<keyword evidence="8" id="KW-0175">Coiled coil</keyword>
<dbReference type="SUPFAM" id="SSF55785">
    <property type="entry name" value="PYP-like sensor domain (PAS domain)"/>
    <property type="match status" value="2"/>
</dbReference>
<evidence type="ECO:0000256" key="1">
    <source>
        <dbReference type="ARBA" id="ARBA00022737"/>
    </source>
</evidence>
<gene>
    <name evidence="12" type="ORF">C0Q70_06424</name>
</gene>
<dbReference type="Gene3D" id="4.10.280.10">
    <property type="entry name" value="Helix-loop-helix DNA-binding domain"/>
    <property type="match status" value="1"/>
</dbReference>
<feature type="region of interest" description="Disordered" evidence="9">
    <location>
        <begin position="1157"/>
        <end position="1191"/>
    </location>
</feature>
<evidence type="ECO:0000256" key="5">
    <source>
        <dbReference type="ARBA" id="ARBA00023159"/>
    </source>
</evidence>
<comment type="caution">
    <text evidence="12">The sequence shown here is derived from an EMBL/GenBank/DDBJ whole genome shotgun (WGS) entry which is preliminary data.</text>
</comment>
<organism evidence="12 13">
    <name type="scientific">Pomacea canaliculata</name>
    <name type="common">Golden apple snail</name>
    <dbReference type="NCBI Taxonomy" id="400727"/>
    <lineage>
        <taxon>Eukaryota</taxon>
        <taxon>Metazoa</taxon>
        <taxon>Spiralia</taxon>
        <taxon>Lophotrochozoa</taxon>
        <taxon>Mollusca</taxon>
        <taxon>Gastropoda</taxon>
        <taxon>Caenogastropoda</taxon>
        <taxon>Architaenioglossa</taxon>
        <taxon>Ampullarioidea</taxon>
        <taxon>Ampullariidae</taxon>
        <taxon>Pomacea</taxon>
    </lineage>
</organism>
<dbReference type="GO" id="GO:1990513">
    <property type="term" value="C:CLOCK-BMAL transcription complex"/>
    <property type="evidence" value="ECO:0007669"/>
    <property type="project" value="TreeGrafter"/>
</dbReference>
<sequence>MTDSETDSDMSPPTTIKMPHGKRGRAPFSIAEDLKILQYVVENRVIDKTGGKAIWKQMESLKLTKHSGESMRSRFLKKIMNTLDIYDIPNQWKSYLTGNTAVAAIDSEKTDLSDNTAKDSTAYIENTDAEAREDETGVVEETPEMRSGSGSVTLHGSDQGSQTSISNAVLSACSPNNTNSTLDDLHHSREVDLESEEYDDFDMSLLQMAKTSSIGSTTEPSGLSTKSNSMEDVSEKQDGPVKSHSEITKAKERSQVSKDATSAIPSSFDDSDFIFDSEQTESPNLQKKQSEERPQNRLKRRTTRTSLSQRHVQADVSTQKKSLDKNENMAADLQGQHKYHFALQTRSGIVSQQNGRANGRSSRKKHQKKGAPSSQIVQNSPKRKSRKKKKDDDESESNCSDAEAQSSPKRNLQPSAACTLTTPPRRCSRLSLSSSKVLPGLSPQKEGSGTSLGGQRSKPTSPSDPKMRKRKGSHNQSVSTISARKRLQLAPESDSSLENDSFIEDKQTVELLAQEFGFTLSEACSILWQFSGNREAARYWIMTDHLLRGIDVKEAFFFFSSSESVLSFDDLEDDEKDNVKRKTRNLSEKKRRDQFNMLINELCSMVAANNKKMDKSTVLKSAIQFLKTHQEISVQSAANEIKEDWKPTFLCNEEFAQLMLEAVDSFLIVFTQQGSVLYVSESVTSLLGHLPNDLINRSFYDFVHEDDHVKIYNLLSTYCIQTSNTGHDFEKDENQLSFTCHFRRGTIDPEDQSTYEFVRVSGSSRLLSNDEDFLSGDDIVGLQSSSMSVCFCCTVRLQTSHIIREMSNVDEATCEFTSRHSLEWKFLFLDHRAPPIIGYLPFEVLGTSGYDYYHPEDIERVAKCHEQLMQMGEGTSCYYRFLTKGQQWIWLRTRYYITYHQWNSKPEFIVCTNTVVKYADVRAQLRRDLGYVEEETFSASILLEAGKGVGGQTSDVDSSQHPHSTEKEPGSTKKYVTSQLQSLLQQHLQRNTLRNHPRATSTSSTSNHPTTTIPRIVPNILPIMAMPPSMITLPHNQQVVSQTRSVESSSVLSPGIQTLPMQAGLFLTPAQKLLHDHLVQKSERLQDTIRQQQEELRQITQQLAQAQTGVQSSLIAVPEPGTPSSLPLLLAPNGSVSEVLSMINPGNSQILLSQLMEPSSHSSSSQATGPFQIVSPDSDMGFGNNDLSDSC</sequence>
<dbReference type="InterPro" id="IPR047230">
    <property type="entry name" value="CLOCK-like"/>
</dbReference>
<evidence type="ECO:0000256" key="9">
    <source>
        <dbReference type="SAM" id="MobiDB-lite"/>
    </source>
</evidence>
<evidence type="ECO:0000256" key="8">
    <source>
        <dbReference type="SAM" id="Coils"/>
    </source>
</evidence>
<feature type="compositionally biased region" description="Polar residues" evidence="9">
    <location>
        <begin position="148"/>
        <end position="162"/>
    </location>
</feature>
<keyword evidence="7" id="KW-0539">Nucleus</keyword>
<dbReference type="CDD" id="cd00130">
    <property type="entry name" value="PAS"/>
    <property type="match status" value="2"/>
</dbReference>
<feature type="region of interest" description="Disordered" evidence="9">
    <location>
        <begin position="994"/>
        <end position="1014"/>
    </location>
</feature>
<keyword evidence="4" id="KW-0238">DNA-binding</keyword>
<dbReference type="GO" id="GO:0005737">
    <property type="term" value="C:cytoplasm"/>
    <property type="evidence" value="ECO:0007669"/>
    <property type="project" value="InterPro"/>
</dbReference>
<dbReference type="Pfam" id="PF08914">
    <property type="entry name" value="Myb_Rap1"/>
    <property type="match status" value="1"/>
</dbReference>
<dbReference type="EMBL" id="PZQS01000003">
    <property type="protein sequence ID" value="PVD35143.1"/>
    <property type="molecule type" value="Genomic_DNA"/>
</dbReference>
<evidence type="ECO:0000256" key="7">
    <source>
        <dbReference type="ARBA" id="ARBA00023242"/>
    </source>
</evidence>
<feature type="compositionally biased region" description="Acidic residues" evidence="9">
    <location>
        <begin position="269"/>
        <end position="279"/>
    </location>
</feature>
<feature type="region of interest" description="Disordered" evidence="9">
    <location>
        <begin position="121"/>
        <end position="162"/>
    </location>
</feature>
<dbReference type="InterPro" id="IPR009057">
    <property type="entry name" value="Homeodomain-like_sf"/>
</dbReference>
<dbReference type="NCBIfam" id="TIGR00229">
    <property type="entry name" value="sensory_box"/>
    <property type="match status" value="1"/>
</dbReference>
<dbReference type="InterPro" id="IPR013767">
    <property type="entry name" value="PAS_fold"/>
</dbReference>
<dbReference type="PROSITE" id="PS50112">
    <property type="entry name" value="PAS"/>
    <property type="match status" value="2"/>
</dbReference>
<keyword evidence="6" id="KW-0804">Transcription</keyword>
<feature type="domain" description="PAS" evidence="10">
    <location>
        <begin position="825"/>
        <end position="872"/>
    </location>
</feature>
<evidence type="ECO:0000256" key="4">
    <source>
        <dbReference type="ARBA" id="ARBA00023125"/>
    </source>
</evidence>
<dbReference type="Pfam" id="PF00989">
    <property type="entry name" value="PAS"/>
    <property type="match status" value="1"/>
</dbReference>
<dbReference type="CDD" id="cd19735">
    <property type="entry name" value="bHLH-PAS_dCLOCK"/>
    <property type="match status" value="1"/>
</dbReference>
<keyword evidence="5" id="KW-0010">Activator</keyword>
<dbReference type="PROSITE" id="PS50888">
    <property type="entry name" value="BHLH"/>
    <property type="match status" value="1"/>
</dbReference>
<feature type="compositionally biased region" description="Polar residues" evidence="9">
    <location>
        <begin position="344"/>
        <end position="360"/>
    </location>
</feature>
<dbReference type="PANTHER" id="PTHR46055:SF3">
    <property type="entry name" value="CIRCADIAN LOCOMOTER OUTPUT CYCLES PROTEIN KAPUT"/>
    <property type="match status" value="1"/>
</dbReference>
<keyword evidence="2" id="KW-0805">Transcription regulation</keyword>
<evidence type="ECO:0000259" key="11">
    <source>
        <dbReference type="PROSITE" id="PS50888"/>
    </source>
</evidence>
<dbReference type="OrthoDB" id="435460at2759"/>
<dbReference type="AlphaFoldDB" id="A0A2T7PNY5"/>
<dbReference type="STRING" id="400727.A0A2T7PNY5"/>
<feature type="compositionally biased region" description="Basic and acidic residues" evidence="9">
    <location>
        <begin position="233"/>
        <end position="256"/>
    </location>
</feature>
<feature type="compositionally biased region" description="Polar residues" evidence="9">
    <location>
        <begin position="1157"/>
        <end position="1169"/>
    </location>
</feature>
<evidence type="ECO:0000313" key="13">
    <source>
        <dbReference type="Proteomes" id="UP000245119"/>
    </source>
</evidence>
<feature type="region of interest" description="Disordered" evidence="9">
    <location>
        <begin position="212"/>
        <end position="499"/>
    </location>
</feature>
<evidence type="ECO:0008006" key="14">
    <source>
        <dbReference type="Google" id="ProtNLM"/>
    </source>
</evidence>
<evidence type="ECO:0000256" key="2">
    <source>
        <dbReference type="ARBA" id="ARBA00023015"/>
    </source>
</evidence>
<dbReference type="InterPro" id="IPR000014">
    <property type="entry name" value="PAS"/>
</dbReference>
<dbReference type="InterPro" id="IPR036638">
    <property type="entry name" value="HLH_DNA-bd_sf"/>
</dbReference>
<dbReference type="InterPro" id="IPR035965">
    <property type="entry name" value="PAS-like_dom_sf"/>
</dbReference>
<dbReference type="Proteomes" id="UP000245119">
    <property type="component" value="Linkage Group LG3"/>
</dbReference>
<dbReference type="SUPFAM" id="SSF47459">
    <property type="entry name" value="HLH, helix-loop-helix DNA-binding domain"/>
    <property type="match status" value="1"/>
</dbReference>
<evidence type="ECO:0000313" key="12">
    <source>
        <dbReference type="EMBL" id="PVD35143.1"/>
    </source>
</evidence>
<name>A0A2T7PNY5_POMCA</name>
<dbReference type="GO" id="GO:0046983">
    <property type="term" value="F:protein dimerization activity"/>
    <property type="evidence" value="ECO:0007669"/>
    <property type="project" value="InterPro"/>
</dbReference>
<dbReference type="SUPFAM" id="SSF46689">
    <property type="entry name" value="Homeodomain-like"/>
    <property type="match status" value="1"/>
</dbReference>
<dbReference type="SMART" id="SM00353">
    <property type="entry name" value="HLH"/>
    <property type="match status" value="1"/>
</dbReference>
<accession>A0A2T7PNY5</accession>
<dbReference type="Gene3D" id="1.10.10.60">
    <property type="entry name" value="Homeodomain-like"/>
    <property type="match status" value="1"/>
</dbReference>
<feature type="compositionally biased region" description="Polar residues" evidence="9">
    <location>
        <begin position="306"/>
        <end position="320"/>
    </location>
</feature>
<dbReference type="InterPro" id="IPR001067">
    <property type="entry name" value="Nuc_translocat"/>
</dbReference>
<feature type="region of interest" description="Disordered" evidence="9">
    <location>
        <begin position="1"/>
        <end position="24"/>
    </location>
</feature>
<keyword evidence="1" id="KW-0677">Repeat</keyword>
<dbReference type="GO" id="GO:0032922">
    <property type="term" value="P:circadian regulation of gene expression"/>
    <property type="evidence" value="ECO:0007669"/>
    <property type="project" value="InterPro"/>
</dbReference>
<dbReference type="Gene3D" id="3.30.450.20">
    <property type="entry name" value="PAS domain"/>
    <property type="match status" value="2"/>
</dbReference>
<feature type="region of interest" description="Disordered" evidence="9">
    <location>
        <begin position="950"/>
        <end position="975"/>
    </location>
</feature>
<evidence type="ECO:0000259" key="10">
    <source>
        <dbReference type="PROSITE" id="PS50112"/>
    </source>
</evidence>